<keyword evidence="4" id="KW-0547">Nucleotide-binding</keyword>
<dbReference type="GO" id="GO:0005524">
    <property type="term" value="F:ATP binding"/>
    <property type="evidence" value="ECO:0007669"/>
    <property type="project" value="UniProtKB-KW"/>
</dbReference>
<keyword evidence="6" id="KW-0067">ATP-binding</keyword>
<dbReference type="InterPro" id="IPR011009">
    <property type="entry name" value="Kinase-like_dom_sf"/>
</dbReference>
<feature type="domain" description="Protein kinase" evidence="7">
    <location>
        <begin position="1"/>
        <end position="201"/>
    </location>
</feature>
<dbReference type="AlphaFoldDB" id="A0ABD2I939"/>
<dbReference type="GO" id="GO:0004674">
    <property type="term" value="F:protein serine/threonine kinase activity"/>
    <property type="evidence" value="ECO:0007669"/>
    <property type="project" value="UniProtKB-KW"/>
</dbReference>
<gene>
    <name evidence="8" type="ORF">niasHT_036049</name>
</gene>
<accession>A0ABD2I939</accession>
<evidence type="ECO:0000256" key="4">
    <source>
        <dbReference type="ARBA" id="ARBA00022741"/>
    </source>
</evidence>
<evidence type="ECO:0000259" key="7">
    <source>
        <dbReference type="PROSITE" id="PS50011"/>
    </source>
</evidence>
<evidence type="ECO:0000256" key="1">
    <source>
        <dbReference type="ARBA" id="ARBA00006692"/>
    </source>
</evidence>
<keyword evidence="5" id="KW-0418">Kinase</keyword>
<sequence length="272" mass="31947">MPLADLHRVAVHLHFNPENLVVPNKNTSVRRLFSKVESTPLKLIGLEGAFFLEMGRNIEKINDDEIEGHHQFSQTANGRYMAPEYLDKKISTKLDIWSAGIVIYELLLVNYFNQNSIFEKITNPQKKKKTTKEQIDKIAMRLSQWWNRYEEVVQIILELWCQQNMPEIVFLLTNMLDADPTKRMSATEIIDFLEGKCAPKIENGDKISFFGTVDAEFLIRLVEIKILRTNKFFEERRYELLKSRRSMLEKMKKHQKELLSTLAKRKHCNGRC</sequence>
<dbReference type="PANTHER" id="PTHR24349">
    <property type="entry name" value="SERINE/THREONINE-PROTEIN KINASE"/>
    <property type="match status" value="1"/>
</dbReference>
<evidence type="ECO:0000256" key="2">
    <source>
        <dbReference type="ARBA" id="ARBA00022527"/>
    </source>
</evidence>
<dbReference type="Pfam" id="PF00069">
    <property type="entry name" value="Pkinase"/>
    <property type="match status" value="1"/>
</dbReference>
<keyword evidence="2" id="KW-0723">Serine/threonine-protein kinase</keyword>
<evidence type="ECO:0000313" key="8">
    <source>
        <dbReference type="EMBL" id="KAL3073961.1"/>
    </source>
</evidence>
<reference evidence="8 9" key="1">
    <citation type="submission" date="2024-10" db="EMBL/GenBank/DDBJ databases">
        <authorList>
            <person name="Kim D."/>
        </authorList>
    </citation>
    <scope>NUCLEOTIDE SEQUENCE [LARGE SCALE GENOMIC DNA]</scope>
    <source>
        <strain evidence="8">BH-2024</strain>
    </source>
</reference>
<dbReference type="SUPFAM" id="SSF56112">
    <property type="entry name" value="Protein kinase-like (PK-like)"/>
    <property type="match status" value="1"/>
</dbReference>
<protein>
    <recommendedName>
        <fullName evidence="7">Protein kinase domain-containing protein</fullName>
    </recommendedName>
</protein>
<dbReference type="InterPro" id="IPR000719">
    <property type="entry name" value="Prot_kinase_dom"/>
</dbReference>
<organism evidence="8 9">
    <name type="scientific">Heterodera trifolii</name>
    <dbReference type="NCBI Taxonomy" id="157864"/>
    <lineage>
        <taxon>Eukaryota</taxon>
        <taxon>Metazoa</taxon>
        <taxon>Ecdysozoa</taxon>
        <taxon>Nematoda</taxon>
        <taxon>Chromadorea</taxon>
        <taxon>Rhabditida</taxon>
        <taxon>Tylenchina</taxon>
        <taxon>Tylenchomorpha</taxon>
        <taxon>Tylenchoidea</taxon>
        <taxon>Heteroderidae</taxon>
        <taxon>Heteroderinae</taxon>
        <taxon>Heterodera</taxon>
    </lineage>
</organism>
<dbReference type="Proteomes" id="UP001620626">
    <property type="component" value="Unassembled WGS sequence"/>
</dbReference>
<dbReference type="EMBL" id="JBICBT010001304">
    <property type="protein sequence ID" value="KAL3073961.1"/>
    <property type="molecule type" value="Genomic_DNA"/>
</dbReference>
<name>A0ABD2I939_9BILA</name>
<dbReference type="Gene3D" id="1.10.510.10">
    <property type="entry name" value="Transferase(Phosphotransferase) domain 1"/>
    <property type="match status" value="1"/>
</dbReference>
<dbReference type="InterPro" id="IPR050205">
    <property type="entry name" value="CDPK_Ser/Thr_kinases"/>
</dbReference>
<dbReference type="PROSITE" id="PS50011">
    <property type="entry name" value="PROTEIN_KINASE_DOM"/>
    <property type="match status" value="1"/>
</dbReference>
<comment type="caution">
    <text evidence="8">The sequence shown here is derived from an EMBL/GenBank/DDBJ whole genome shotgun (WGS) entry which is preliminary data.</text>
</comment>
<keyword evidence="9" id="KW-1185">Reference proteome</keyword>
<keyword evidence="3" id="KW-0808">Transferase</keyword>
<evidence type="ECO:0000256" key="6">
    <source>
        <dbReference type="ARBA" id="ARBA00022840"/>
    </source>
</evidence>
<evidence type="ECO:0000313" key="9">
    <source>
        <dbReference type="Proteomes" id="UP001620626"/>
    </source>
</evidence>
<proteinExistence type="inferred from homology"/>
<comment type="similarity">
    <text evidence="1">Belongs to the protein kinase superfamily. CAMK Ser/Thr protein kinase family.</text>
</comment>
<evidence type="ECO:0000256" key="3">
    <source>
        <dbReference type="ARBA" id="ARBA00022679"/>
    </source>
</evidence>
<evidence type="ECO:0000256" key="5">
    <source>
        <dbReference type="ARBA" id="ARBA00022777"/>
    </source>
</evidence>